<dbReference type="Pfam" id="PF09339">
    <property type="entry name" value="HTH_IclR"/>
    <property type="match status" value="1"/>
</dbReference>
<dbReference type="Pfam" id="PF01614">
    <property type="entry name" value="IclR_C"/>
    <property type="match status" value="1"/>
</dbReference>
<dbReference type="NCBIfam" id="TIGR02431">
    <property type="entry name" value="pcaR_pcaU"/>
    <property type="match status" value="1"/>
</dbReference>
<dbReference type="InterPro" id="IPR012794">
    <property type="entry name" value="PcaR_PcaU"/>
</dbReference>
<keyword evidence="2" id="KW-0238">DNA-binding</keyword>
<dbReference type="InterPro" id="IPR029016">
    <property type="entry name" value="GAF-like_dom_sf"/>
</dbReference>
<accession>A0A845B975</accession>
<evidence type="ECO:0000256" key="2">
    <source>
        <dbReference type="ARBA" id="ARBA00023125"/>
    </source>
</evidence>
<evidence type="ECO:0000256" key="3">
    <source>
        <dbReference type="ARBA" id="ARBA00023163"/>
    </source>
</evidence>
<dbReference type="GO" id="GO:0003677">
    <property type="term" value="F:DNA binding"/>
    <property type="evidence" value="ECO:0007669"/>
    <property type="project" value="UniProtKB-KW"/>
</dbReference>
<reference evidence="6 7" key="1">
    <citation type="submission" date="2019-03" db="EMBL/GenBank/DDBJ databases">
        <title>Roseomonas sp. a novel Roseomonas species isolated from Sea whip Gorgonian.</title>
        <authorList>
            <person name="Li F."/>
            <person name="Pan X."/>
            <person name="Huang S."/>
            <person name="Li Z."/>
            <person name="Meng B."/>
        </authorList>
    </citation>
    <scope>NUCLEOTIDE SEQUENCE [LARGE SCALE GENOMIC DNA]</scope>
    <source>
        <strain evidence="6 7">M0104</strain>
    </source>
</reference>
<dbReference type="GO" id="GO:0046278">
    <property type="term" value="P:3,4-dihydroxybenzoate metabolic process"/>
    <property type="evidence" value="ECO:0007669"/>
    <property type="project" value="InterPro"/>
</dbReference>
<dbReference type="InterPro" id="IPR005471">
    <property type="entry name" value="Tscrpt_reg_IclR_N"/>
</dbReference>
<keyword evidence="3" id="KW-0804">Transcription</keyword>
<keyword evidence="1" id="KW-0805">Transcription regulation</keyword>
<dbReference type="Gene3D" id="3.30.450.40">
    <property type="match status" value="1"/>
</dbReference>
<comment type="caution">
    <text evidence="6">The sequence shown here is derived from an EMBL/GenBank/DDBJ whole genome shotgun (WGS) entry which is preliminary data.</text>
</comment>
<dbReference type="PANTHER" id="PTHR30136:SF34">
    <property type="entry name" value="TRANSCRIPTIONAL REGULATOR"/>
    <property type="match status" value="1"/>
</dbReference>
<organism evidence="6 7">
    <name type="scientific">Teichococcus coralli</name>
    <dbReference type="NCBI Taxonomy" id="2545983"/>
    <lineage>
        <taxon>Bacteria</taxon>
        <taxon>Pseudomonadati</taxon>
        <taxon>Pseudomonadota</taxon>
        <taxon>Alphaproteobacteria</taxon>
        <taxon>Acetobacterales</taxon>
        <taxon>Roseomonadaceae</taxon>
        <taxon>Roseomonas</taxon>
    </lineage>
</organism>
<dbReference type="PROSITE" id="PS51077">
    <property type="entry name" value="HTH_ICLR"/>
    <property type="match status" value="1"/>
</dbReference>
<dbReference type="SUPFAM" id="SSF55781">
    <property type="entry name" value="GAF domain-like"/>
    <property type="match status" value="1"/>
</dbReference>
<sequence length="264" mass="28750">MQRRPRAEATGRQGREFVNALERGLAVLAAFGRGRERMTLSDVAQMTGLSRGTARRLLLTLSELNYVASDGKLFWLAPKVLNLGQGYLASFGRGEVATAIIKGVSEKLGESCSMAVLDGPDIVYVARVETQRVFSSRIDVGTRLPAHCSSLGRVLLAGLGEAELEAWMARHPLTAWTERTLVDPGKFRARIAEVRRQRYAIIDGELEIGSRSVAVPVLDRSGGTCAALNIGTSSARASLELMRRRFLPVLREASQQIGNATQGW</sequence>
<evidence type="ECO:0000259" key="5">
    <source>
        <dbReference type="PROSITE" id="PS51078"/>
    </source>
</evidence>
<evidence type="ECO:0000313" key="7">
    <source>
        <dbReference type="Proteomes" id="UP000460715"/>
    </source>
</evidence>
<proteinExistence type="predicted"/>
<name>A0A845B975_9PROT</name>
<dbReference type="GO" id="GO:0003700">
    <property type="term" value="F:DNA-binding transcription factor activity"/>
    <property type="evidence" value="ECO:0007669"/>
    <property type="project" value="TreeGrafter"/>
</dbReference>
<dbReference type="InterPro" id="IPR036390">
    <property type="entry name" value="WH_DNA-bd_sf"/>
</dbReference>
<dbReference type="InterPro" id="IPR036388">
    <property type="entry name" value="WH-like_DNA-bd_sf"/>
</dbReference>
<evidence type="ECO:0000313" key="6">
    <source>
        <dbReference type="EMBL" id="MXP62656.1"/>
    </source>
</evidence>
<dbReference type="InterPro" id="IPR014757">
    <property type="entry name" value="Tscrpt_reg_IclR_C"/>
</dbReference>
<evidence type="ECO:0000256" key="1">
    <source>
        <dbReference type="ARBA" id="ARBA00023015"/>
    </source>
</evidence>
<feature type="domain" description="IclR-ED" evidence="5">
    <location>
        <begin position="79"/>
        <end position="263"/>
    </location>
</feature>
<dbReference type="GO" id="GO:0045892">
    <property type="term" value="P:negative regulation of DNA-templated transcription"/>
    <property type="evidence" value="ECO:0007669"/>
    <property type="project" value="TreeGrafter"/>
</dbReference>
<gene>
    <name evidence="6" type="ORF">E0493_04720</name>
</gene>
<dbReference type="PANTHER" id="PTHR30136">
    <property type="entry name" value="HELIX-TURN-HELIX TRANSCRIPTIONAL REGULATOR, ICLR FAMILY"/>
    <property type="match status" value="1"/>
</dbReference>
<dbReference type="Proteomes" id="UP000460715">
    <property type="component" value="Unassembled WGS sequence"/>
</dbReference>
<dbReference type="SUPFAM" id="SSF46785">
    <property type="entry name" value="Winged helix' DNA-binding domain"/>
    <property type="match status" value="1"/>
</dbReference>
<dbReference type="OrthoDB" id="9807558at2"/>
<dbReference type="PROSITE" id="PS51078">
    <property type="entry name" value="ICLR_ED"/>
    <property type="match status" value="1"/>
</dbReference>
<feature type="domain" description="HTH iclR-type" evidence="4">
    <location>
        <begin position="18"/>
        <end position="78"/>
    </location>
</feature>
<dbReference type="EMBL" id="SNVJ01000003">
    <property type="protein sequence ID" value="MXP62656.1"/>
    <property type="molecule type" value="Genomic_DNA"/>
</dbReference>
<protein>
    <submittedName>
        <fullName evidence="6">IclR family transcriptional regulator</fullName>
    </submittedName>
</protein>
<keyword evidence="7" id="KW-1185">Reference proteome</keyword>
<dbReference type="SMART" id="SM00346">
    <property type="entry name" value="HTH_ICLR"/>
    <property type="match status" value="1"/>
</dbReference>
<dbReference type="GO" id="GO:0045893">
    <property type="term" value="P:positive regulation of DNA-templated transcription"/>
    <property type="evidence" value="ECO:0007669"/>
    <property type="project" value="InterPro"/>
</dbReference>
<dbReference type="AlphaFoldDB" id="A0A845B975"/>
<dbReference type="InterPro" id="IPR050707">
    <property type="entry name" value="HTH_MetabolicPath_Reg"/>
</dbReference>
<evidence type="ECO:0000259" key="4">
    <source>
        <dbReference type="PROSITE" id="PS51077"/>
    </source>
</evidence>
<dbReference type="Gene3D" id="1.10.10.10">
    <property type="entry name" value="Winged helix-like DNA-binding domain superfamily/Winged helix DNA-binding domain"/>
    <property type="match status" value="1"/>
</dbReference>